<keyword evidence="5 7" id="KW-0472">Membrane</keyword>
<dbReference type="PANTHER" id="PTHR30028">
    <property type="entry name" value="UPF0014 INNER MEMBRANE PROTEIN YBBM-RELATED"/>
    <property type="match status" value="1"/>
</dbReference>
<dbReference type="InterPro" id="IPR005226">
    <property type="entry name" value="UPF0014_fam"/>
</dbReference>
<evidence type="ECO:0000313" key="9">
    <source>
        <dbReference type="Proteomes" id="UP001165090"/>
    </source>
</evidence>
<feature type="region of interest" description="Disordered" evidence="6">
    <location>
        <begin position="479"/>
        <end position="504"/>
    </location>
</feature>
<sequence length="626" mass="65508">MFRGIRFRTYMQIFRYNFKTFPYAVIIYHRIFDSRCHRLVMAAHLCRHRRGTPYPPKLVIASIRMVVQLSLLGYILVPIFTYDKWWLVLLYGVFMLLIASLEAVQRPSYTFQGVLANTLFAMATSSGLLLSYMVLVVLGLRPVWEAQYIIPLLGMLLGNATSAVSVGLSTVLEDLASNRAVIEQFLALGANRMEATDEAVRRALKVSMTPLLNQMSVMGIVSIPGMMTGQILAGGSPTQAARYQMVIIFIVVAATGLASVSSIYLAVLHVVDSTHTFCAERLIKKQQQRAGAGGKWAEWVAAARRGAAVAGRKVEALGRCLGAACCCCFCPPPAPRRRTRTHTIGGGPVDGPADALLPAAGSDSATSTSDETAVAQSGRASAFTSIPRYRSHWRPTAWIWRTGRTFFASPTRRGAAAHHDYPHSAGSSASSVLLGAAAAADGLAEGPGSCIMSPLSGRVPGAAGSSITAKAFWDERMSDREVEGSGRGDGGVYDAEEGGDGNATGLGLGAADQAQQALVGSGPAAAAAPQVGGGWSGASLTHGSSMLSVSVSTVLAVGGWLGSQASAGWGAAWDAVGKWRSPARNVGATGPAPGAASGQRAGTSAHDGYQPLLARTEGGTDGCASS</sequence>
<keyword evidence="4 7" id="KW-1133">Transmembrane helix</keyword>
<evidence type="ECO:0000256" key="4">
    <source>
        <dbReference type="ARBA" id="ARBA00022989"/>
    </source>
</evidence>
<organism evidence="8 9">
    <name type="scientific">Volvox africanus</name>
    <dbReference type="NCBI Taxonomy" id="51714"/>
    <lineage>
        <taxon>Eukaryota</taxon>
        <taxon>Viridiplantae</taxon>
        <taxon>Chlorophyta</taxon>
        <taxon>core chlorophytes</taxon>
        <taxon>Chlorophyceae</taxon>
        <taxon>CS clade</taxon>
        <taxon>Chlamydomonadales</taxon>
        <taxon>Volvocaceae</taxon>
        <taxon>Volvox</taxon>
    </lineage>
</organism>
<evidence type="ECO:0000256" key="3">
    <source>
        <dbReference type="ARBA" id="ARBA00022692"/>
    </source>
</evidence>
<comment type="caution">
    <text evidence="8">The sequence shown here is derived from an EMBL/GenBank/DDBJ whole genome shotgun (WGS) entry which is preliminary data.</text>
</comment>
<evidence type="ECO:0000256" key="6">
    <source>
        <dbReference type="SAM" id="MobiDB-lite"/>
    </source>
</evidence>
<feature type="transmembrane region" description="Helical" evidence="7">
    <location>
        <begin position="146"/>
        <end position="172"/>
    </location>
</feature>
<keyword evidence="3 7" id="KW-0812">Transmembrane</keyword>
<keyword evidence="9" id="KW-1185">Reference proteome</keyword>
<dbReference type="Proteomes" id="UP001165090">
    <property type="component" value="Unassembled WGS sequence"/>
</dbReference>
<feature type="transmembrane region" description="Helical" evidence="7">
    <location>
        <begin position="116"/>
        <end position="140"/>
    </location>
</feature>
<comment type="similarity">
    <text evidence="2">Belongs to the UPF0014 family.</text>
</comment>
<evidence type="ECO:0000256" key="1">
    <source>
        <dbReference type="ARBA" id="ARBA00004141"/>
    </source>
</evidence>
<feature type="transmembrane region" description="Helical" evidence="7">
    <location>
        <begin position="245"/>
        <end position="267"/>
    </location>
</feature>
<dbReference type="PANTHER" id="PTHR30028:SF0">
    <property type="entry name" value="PROTEIN ALUMINUM SENSITIVE 3"/>
    <property type="match status" value="1"/>
</dbReference>
<evidence type="ECO:0000256" key="2">
    <source>
        <dbReference type="ARBA" id="ARBA00005268"/>
    </source>
</evidence>
<feature type="compositionally biased region" description="Low complexity" evidence="6">
    <location>
        <begin position="359"/>
        <end position="373"/>
    </location>
</feature>
<evidence type="ECO:0000313" key="8">
    <source>
        <dbReference type="EMBL" id="GLI68074.1"/>
    </source>
</evidence>
<dbReference type="EMBL" id="BSDZ01000079">
    <property type="protein sequence ID" value="GLI68074.1"/>
    <property type="molecule type" value="Genomic_DNA"/>
</dbReference>
<name>A0ABQ5SF98_9CHLO</name>
<protein>
    <submittedName>
        <fullName evidence="8">Uncharacterized protein</fullName>
    </submittedName>
</protein>
<gene>
    <name evidence="8" type="ORF">VaNZ11_012404</name>
</gene>
<feature type="transmembrane region" description="Helical" evidence="7">
    <location>
        <begin position="58"/>
        <end position="79"/>
    </location>
</feature>
<feature type="region of interest" description="Disordered" evidence="6">
    <location>
        <begin position="583"/>
        <end position="626"/>
    </location>
</feature>
<feature type="region of interest" description="Disordered" evidence="6">
    <location>
        <begin position="341"/>
        <end position="373"/>
    </location>
</feature>
<feature type="compositionally biased region" description="Low complexity" evidence="6">
    <location>
        <begin position="587"/>
        <end position="598"/>
    </location>
</feature>
<feature type="transmembrane region" description="Helical" evidence="7">
    <location>
        <begin position="85"/>
        <end position="104"/>
    </location>
</feature>
<accession>A0ABQ5SF98</accession>
<evidence type="ECO:0000256" key="7">
    <source>
        <dbReference type="SAM" id="Phobius"/>
    </source>
</evidence>
<evidence type="ECO:0000256" key="5">
    <source>
        <dbReference type="ARBA" id="ARBA00023136"/>
    </source>
</evidence>
<feature type="transmembrane region" description="Helical" evidence="7">
    <location>
        <begin position="211"/>
        <end position="233"/>
    </location>
</feature>
<comment type="subcellular location">
    <subcellularLocation>
        <location evidence="1">Membrane</location>
        <topology evidence="1">Multi-pass membrane protein</topology>
    </subcellularLocation>
</comment>
<proteinExistence type="inferred from homology"/>
<reference evidence="8 9" key="1">
    <citation type="journal article" date="2023" name="IScience">
        <title>Expanded male sex-determining region conserved during the evolution of homothallism in the green alga Volvox.</title>
        <authorList>
            <person name="Yamamoto K."/>
            <person name="Matsuzaki R."/>
            <person name="Mahakham W."/>
            <person name="Heman W."/>
            <person name="Sekimoto H."/>
            <person name="Kawachi M."/>
            <person name="Minakuchi Y."/>
            <person name="Toyoda A."/>
            <person name="Nozaki H."/>
        </authorList>
    </citation>
    <scope>NUCLEOTIDE SEQUENCE [LARGE SCALE GENOMIC DNA]</scope>
    <source>
        <strain evidence="8 9">NIES-4468</strain>
    </source>
</reference>
<dbReference type="Pfam" id="PF03649">
    <property type="entry name" value="UPF0014"/>
    <property type="match status" value="1"/>
</dbReference>